<gene>
    <name evidence="1" type="ORF">MSZNOR_0722</name>
</gene>
<organism evidence="1 2">
    <name type="scientific">Methylocaldum szegediense</name>
    <dbReference type="NCBI Taxonomy" id="73780"/>
    <lineage>
        <taxon>Bacteria</taxon>
        <taxon>Pseudomonadati</taxon>
        <taxon>Pseudomonadota</taxon>
        <taxon>Gammaproteobacteria</taxon>
        <taxon>Methylococcales</taxon>
        <taxon>Methylococcaceae</taxon>
        <taxon>Methylocaldum</taxon>
    </lineage>
</organism>
<reference evidence="1 2" key="1">
    <citation type="submission" date="2023-03" db="EMBL/GenBank/DDBJ databases">
        <authorList>
            <person name="Pearce D."/>
        </authorList>
    </citation>
    <scope>NUCLEOTIDE SEQUENCE [LARGE SCALE GENOMIC DNA]</scope>
    <source>
        <strain evidence="1">Msz</strain>
    </source>
</reference>
<sequence length="58" mass="6746">MPKTPKKRKLRWKPEPFAWRLAGFPGVSSYTIYLKQEAGLLWFANLSARNIADSRPRV</sequence>
<evidence type="ECO:0000313" key="2">
    <source>
        <dbReference type="Proteomes" id="UP001162030"/>
    </source>
</evidence>
<keyword evidence="2" id="KW-1185">Reference proteome</keyword>
<protein>
    <submittedName>
        <fullName evidence="1">Uncharacterized protein</fullName>
    </submittedName>
</protein>
<name>A0ABM9HY49_9GAMM</name>
<evidence type="ECO:0000313" key="1">
    <source>
        <dbReference type="EMBL" id="CAI8754916.1"/>
    </source>
</evidence>
<dbReference type="Proteomes" id="UP001162030">
    <property type="component" value="Chromosome"/>
</dbReference>
<accession>A0ABM9HY49</accession>
<proteinExistence type="predicted"/>
<dbReference type="EMBL" id="OX458333">
    <property type="protein sequence ID" value="CAI8754916.1"/>
    <property type="molecule type" value="Genomic_DNA"/>
</dbReference>